<dbReference type="KEGG" id="amj:102561818"/>
<dbReference type="PANTHER" id="PTHR16675">
    <property type="entry name" value="MHC CLASS I-RELATED"/>
    <property type="match status" value="1"/>
</dbReference>
<evidence type="ECO:0000256" key="12">
    <source>
        <dbReference type="SAM" id="Phobius"/>
    </source>
</evidence>
<dbReference type="SUPFAM" id="SSF54452">
    <property type="entry name" value="MHC antigen-recognition domain"/>
    <property type="match status" value="1"/>
</dbReference>
<dbReference type="OrthoDB" id="8936120at2759"/>
<evidence type="ECO:0000256" key="1">
    <source>
        <dbReference type="ARBA" id="ARBA00004479"/>
    </source>
</evidence>
<dbReference type="InterPro" id="IPR001039">
    <property type="entry name" value="MHC_I_a_a1/a2"/>
</dbReference>
<evidence type="ECO:0000256" key="10">
    <source>
        <dbReference type="RuleBase" id="RU004439"/>
    </source>
</evidence>
<keyword evidence="5" id="KW-0391">Immunity</keyword>
<dbReference type="InterPro" id="IPR007110">
    <property type="entry name" value="Ig-like_dom"/>
</dbReference>
<proteinExistence type="inferred from homology"/>
<comment type="subcellular location">
    <subcellularLocation>
        <location evidence="1">Membrane</location>
        <topology evidence="1">Single-pass type I membrane protein</topology>
    </subcellularLocation>
</comment>
<evidence type="ECO:0000256" key="6">
    <source>
        <dbReference type="ARBA" id="ARBA00022989"/>
    </source>
</evidence>
<dbReference type="FunFam" id="2.60.40.10:FF:000204">
    <property type="entry name" value="Major histocompatibility complex, class I-related protein"/>
    <property type="match status" value="1"/>
</dbReference>
<accession>A0A151NY54</accession>
<evidence type="ECO:0000256" key="11">
    <source>
        <dbReference type="SAM" id="MobiDB-lite"/>
    </source>
</evidence>
<evidence type="ECO:0000256" key="4">
    <source>
        <dbReference type="ARBA" id="ARBA00022729"/>
    </source>
</evidence>
<comment type="caution">
    <text evidence="15">The sequence shown here is derived from an EMBL/GenBank/DDBJ whole genome shotgun (WGS) entry which is preliminary data.</text>
</comment>
<sequence length="350" mass="39320">MAALFVLVAVLALAEANPGSHRMRYFYTAVSEPGPGLPEFGTVGYVDDQLFVHYDSEIKKTLPRVDWMKEGPEYWDRETQKFQGWQERFRVDLGTLRGRYNQTGGFHTIQVMYGCELGKDNSIRGYEQYAYDGGDFISYDLSRQTWVAVPAEAQITQRKWNADRALLQQRRDYYEGICIQWLQKYLQYRKEALQSKPPMAQVSDRSSRDGLATLSCRVHGFYPKDVTVVWLKNGEPQTQETSRSGVVPSGDGTYQTWATIEIDPSSNHNYTCHVEHVSLGADLRVAWDKKPESNLMLIVGIVIAVVLVLVAAGAAVFFCRRQGAGYKAASTRDSSNSSGSNHGSDPCVKA</sequence>
<dbReference type="InterPro" id="IPR037055">
    <property type="entry name" value="MHC_I-like_Ag-recog_sf"/>
</dbReference>
<keyword evidence="3 12" id="KW-0812">Transmembrane</keyword>
<feature type="transmembrane region" description="Helical" evidence="12">
    <location>
        <begin position="295"/>
        <end position="318"/>
    </location>
</feature>
<dbReference type="Gene3D" id="3.30.500.10">
    <property type="entry name" value="MHC class I-like antigen recognition-like"/>
    <property type="match status" value="1"/>
</dbReference>
<keyword evidence="6 12" id="KW-1133">Transmembrane helix</keyword>
<dbReference type="GO" id="GO:0002474">
    <property type="term" value="P:antigen processing and presentation of peptide antigen via MHC class I"/>
    <property type="evidence" value="ECO:0007669"/>
    <property type="project" value="UniProtKB-KW"/>
</dbReference>
<comment type="similarity">
    <text evidence="10">Belongs to the MHC class I family.</text>
</comment>
<keyword evidence="2" id="KW-0490">MHC I</keyword>
<evidence type="ECO:0000256" key="13">
    <source>
        <dbReference type="SAM" id="SignalP"/>
    </source>
</evidence>
<feature type="compositionally biased region" description="Low complexity" evidence="11">
    <location>
        <begin position="334"/>
        <end position="344"/>
    </location>
</feature>
<dbReference type="AlphaFoldDB" id="A0A151NY54"/>
<reference evidence="15 16" key="1">
    <citation type="journal article" date="2012" name="Genome Biol.">
        <title>Sequencing three crocodilian genomes to illuminate the evolution of archosaurs and amniotes.</title>
        <authorList>
            <person name="St John J.A."/>
            <person name="Braun E.L."/>
            <person name="Isberg S.R."/>
            <person name="Miles L.G."/>
            <person name="Chong A.Y."/>
            <person name="Gongora J."/>
            <person name="Dalzell P."/>
            <person name="Moran C."/>
            <person name="Bed'hom B."/>
            <person name="Abzhanov A."/>
            <person name="Burgess S.C."/>
            <person name="Cooksey A.M."/>
            <person name="Castoe T.A."/>
            <person name="Crawford N.G."/>
            <person name="Densmore L.D."/>
            <person name="Drew J.C."/>
            <person name="Edwards S.V."/>
            <person name="Faircloth B.C."/>
            <person name="Fujita M.K."/>
            <person name="Greenwold M.J."/>
            <person name="Hoffmann F.G."/>
            <person name="Howard J.M."/>
            <person name="Iguchi T."/>
            <person name="Janes D.E."/>
            <person name="Khan S.Y."/>
            <person name="Kohno S."/>
            <person name="de Koning A.J."/>
            <person name="Lance S.L."/>
            <person name="McCarthy F.M."/>
            <person name="McCormack J.E."/>
            <person name="Merchant M.E."/>
            <person name="Peterson D.G."/>
            <person name="Pollock D.D."/>
            <person name="Pourmand N."/>
            <person name="Raney B.J."/>
            <person name="Roessler K.A."/>
            <person name="Sanford J.R."/>
            <person name="Sawyer R.H."/>
            <person name="Schmidt C.J."/>
            <person name="Triplett E.W."/>
            <person name="Tuberville T.D."/>
            <person name="Venegas-Anaya M."/>
            <person name="Howard J.T."/>
            <person name="Jarvis E.D."/>
            <person name="Guillette L.J.Jr."/>
            <person name="Glenn T.C."/>
            <person name="Green R.E."/>
            <person name="Ray D.A."/>
        </authorList>
    </citation>
    <scope>NUCLEOTIDE SEQUENCE [LARGE SCALE GENOMIC DNA]</scope>
    <source>
        <strain evidence="15">KSC_2009_1</strain>
    </source>
</reference>
<evidence type="ECO:0000256" key="9">
    <source>
        <dbReference type="ARBA" id="ARBA00023180"/>
    </source>
</evidence>
<dbReference type="PRINTS" id="PR01638">
    <property type="entry name" value="MHCCLASSI"/>
</dbReference>
<gene>
    <name evidence="15" type="primary">BF1</name>
    <name evidence="15" type="ORF">Y1Q_0008579</name>
</gene>
<dbReference type="PROSITE" id="PS50835">
    <property type="entry name" value="IG_LIKE"/>
    <property type="match status" value="1"/>
</dbReference>
<keyword evidence="7 12" id="KW-0472">Membrane</keyword>
<organism evidence="15 16">
    <name type="scientific">Alligator mississippiensis</name>
    <name type="common">American alligator</name>
    <dbReference type="NCBI Taxonomy" id="8496"/>
    <lineage>
        <taxon>Eukaryota</taxon>
        <taxon>Metazoa</taxon>
        <taxon>Chordata</taxon>
        <taxon>Craniata</taxon>
        <taxon>Vertebrata</taxon>
        <taxon>Euteleostomi</taxon>
        <taxon>Archelosauria</taxon>
        <taxon>Archosauria</taxon>
        <taxon>Crocodylia</taxon>
        <taxon>Alligatoridae</taxon>
        <taxon>Alligatorinae</taxon>
        <taxon>Alligator</taxon>
    </lineage>
</organism>
<dbReference type="InterPro" id="IPR036179">
    <property type="entry name" value="Ig-like_dom_sf"/>
</dbReference>
<protein>
    <submittedName>
        <fullName evidence="15">MHC BF1 class I</fullName>
    </submittedName>
</protein>
<keyword evidence="4 13" id="KW-0732">Signal</keyword>
<keyword evidence="16" id="KW-1185">Reference proteome</keyword>
<evidence type="ECO:0000313" key="16">
    <source>
        <dbReference type="Proteomes" id="UP000050525"/>
    </source>
</evidence>
<dbReference type="Pfam" id="PF07654">
    <property type="entry name" value="C1-set"/>
    <property type="match status" value="1"/>
</dbReference>
<dbReference type="InterPro" id="IPR011162">
    <property type="entry name" value="MHC_I/II-like_Ag-recog"/>
</dbReference>
<evidence type="ECO:0000313" key="15">
    <source>
        <dbReference type="EMBL" id="KYO41714.1"/>
    </source>
</evidence>
<feature type="signal peptide" evidence="13">
    <location>
        <begin position="1"/>
        <end position="16"/>
    </location>
</feature>
<dbReference type="InterPro" id="IPR011161">
    <property type="entry name" value="MHC_I-like_Ag-recog"/>
</dbReference>
<dbReference type="GO" id="GO:0006955">
    <property type="term" value="P:immune response"/>
    <property type="evidence" value="ECO:0007669"/>
    <property type="project" value="TreeGrafter"/>
</dbReference>
<dbReference type="PANTHER" id="PTHR16675:SF242">
    <property type="entry name" value="MAJOR HISTOCOMPATIBILITY COMPLEX CLASS I-RELATED GENE PROTEIN"/>
    <property type="match status" value="1"/>
</dbReference>
<dbReference type="InterPro" id="IPR013783">
    <property type="entry name" value="Ig-like_fold"/>
</dbReference>
<evidence type="ECO:0000256" key="3">
    <source>
        <dbReference type="ARBA" id="ARBA00022692"/>
    </source>
</evidence>
<dbReference type="PROSITE" id="PS00290">
    <property type="entry name" value="IG_MHC"/>
    <property type="match status" value="1"/>
</dbReference>
<dbReference type="eggNOG" id="ENOG502RQEK">
    <property type="taxonomic scope" value="Eukaryota"/>
</dbReference>
<evidence type="ECO:0000256" key="8">
    <source>
        <dbReference type="ARBA" id="ARBA00023157"/>
    </source>
</evidence>
<dbReference type="InterPro" id="IPR003597">
    <property type="entry name" value="Ig_C1-set"/>
</dbReference>
<dbReference type="STRING" id="8496.A0A151NY54"/>
<dbReference type="SMART" id="SM00407">
    <property type="entry name" value="IGc1"/>
    <property type="match status" value="1"/>
</dbReference>
<dbReference type="GO" id="GO:0009897">
    <property type="term" value="C:external side of plasma membrane"/>
    <property type="evidence" value="ECO:0007669"/>
    <property type="project" value="TreeGrafter"/>
</dbReference>
<dbReference type="Proteomes" id="UP000050525">
    <property type="component" value="Unassembled WGS sequence"/>
</dbReference>
<feature type="region of interest" description="Disordered" evidence="11">
    <location>
        <begin position="329"/>
        <end position="350"/>
    </location>
</feature>
<evidence type="ECO:0000256" key="2">
    <source>
        <dbReference type="ARBA" id="ARBA00022451"/>
    </source>
</evidence>
<dbReference type="InterPro" id="IPR050208">
    <property type="entry name" value="MHC_class-I_related"/>
</dbReference>
<evidence type="ECO:0000256" key="7">
    <source>
        <dbReference type="ARBA" id="ARBA00023136"/>
    </source>
</evidence>
<keyword evidence="9" id="KW-0325">Glycoprotein</keyword>
<dbReference type="SUPFAM" id="SSF48726">
    <property type="entry name" value="Immunoglobulin"/>
    <property type="match status" value="1"/>
</dbReference>
<dbReference type="FunFam" id="3.30.500.10:FF:000001">
    <property type="entry name" value="H-2 class I histocompatibility antigen, alpha chain"/>
    <property type="match status" value="1"/>
</dbReference>
<dbReference type="InterPro" id="IPR003006">
    <property type="entry name" value="Ig/MHC_CS"/>
</dbReference>
<dbReference type="Gene3D" id="2.60.40.10">
    <property type="entry name" value="Immunoglobulins"/>
    <property type="match status" value="1"/>
</dbReference>
<feature type="chain" id="PRO_5007586488" evidence="13">
    <location>
        <begin position="17"/>
        <end position="350"/>
    </location>
</feature>
<evidence type="ECO:0000259" key="14">
    <source>
        <dbReference type="PROSITE" id="PS50835"/>
    </source>
</evidence>
<dbReference type="Pfam" id="PF00129">
    <property type="entry name" value="MHC_I"/>
    <property type="match status" value="1"/>
</dbReference>
<dbReference type="GO" id="GO:0005615">
    <property type="term" value="C:extracellular space"/>
    <property type="evidence" value="ECO:0007669"/>
    <property type="project" value="TreeGrafter"/>
</dbReference>
<evidence type="ECO:0000256" key="5">
    <source>
        <dbReference type="ARBA" id="ARBA00022859"/>
    </source>
</evidence>
<name>A0A151NY54_ALLMI</name>
<dbReference type="EMBL" id="AKHW03001623">
    <property type="protein sequence ID" value="KYO41714.1"/>
    <property type="molecule type" value="Genomic_DNA"/>
</dbReference>
<feature type="domain" description="Ig-like" evidence="14">
    <location>
        <begin position="197"/>
        <end position="284"/>
    </location>
</feature>
<keyword evidence="8" id="KW-1015">Disulfide bond</keyword>
<dbReference type="GO" id="GO:0042612">
    <property type="term" value="C:MHC class I protein complex"/>
    <property type="evidence" value="ECO:0007669"/>
    <property type="project" value="UniProtKB-KW"/>
</dbReference>